<dbReference type="AlphaFoldDB" id="A0A1I4YTY8"/>
<dbReference type="GO" id="GO:0003677">
    <property type="term" value="F:DNA binding"/>
    <property type="evidence" value="ECO:0007669"/>
    <property type="project" value="UniProtKB-KW"/>
</dbReference>
<dbReference type="InterPro" id="IPR018490">
    <property type="entry name" value="cNMP-bd_dom_sf"/>
</dbReference>
<dbReference type="OrthoDB" id="1247873at2"/>
<accession>A0A1I4YTY8</accession>
<dbReference type="GO" id="GO:0005829">
    <property type="term" value="C:cytosol"/>
    <property type="evidence" value="ECO:0007669"/>
    <property type="project" value="TreeGrafter"/>
</dbReference>
<evidence type="ECO:0000259" key="4">
    <source>
        <dbReference type="PROSITE" id="PS50042"/>
    </source>
</evidence>
<proteinExistence type="predicted"/>
<organism evidence="6 7">
    <name type="scientific">Chryseobacterium oleae</name>
    <dbReference type="NCBI Taxonomy" id="491207"/>
    <lineage>
        <taxon>Bacteria</taxon>
        <taxon>Pseudomonadati</taxon>
        <taxon>Bacteroidota</taxon>
        <taxon>Flavobacteriia</taxon>
        <taxon>Flavobacteriales</taxon>
        <taxon>Weeksellaceae</taxon>
        <taxon>Chryseobacterium group</taxon>
        <taxon>Chryseobacterium</taxon>
    </lineage>
</organism>
<dbReference type="InterPro" id="IPR014710">
    <property type="entry name" value="RmlC-like_jellyroll"/>
</dbReference>
<dbReference type="PROSITE" id="PS50042">
    <property type="entry name" value="CNMP_BINDING_3"/>
    <property type="match status" value="1"/>
</dbReference>
<sequence>MVINEKFLFSAGAEVKQYRPGDTIFHDGATPYFYYQIIKGKVKLNNYNKEGKELIQKIVTDGESLGESLLFIGKPYPMDAVALEPCSIIKLCRNNFFSMLNVYPQLYFDLCKGLSDCLYYQYIMLQANSSQNPSERIMGVLEYLKTSKKDHAPFSYKIPFTRQQLASLTGLCVETAIRTIKNMEKRKLVMIKDRKIYF</sequence>
<dbReference type="InterPro" id="IPR036388">
    <property type="entry name" value="WH-like_DNA-bd_sf"/>
</dbReference>
<dbReference type="PROSITE" id="PS51063">
    <property type="entry name" value="HTH_CRP_2"/>
    <property type="match status" value="1"/>
</dbReference>
<dbReference type="PANTHER" id="PTHR24567:SF26">
    <property type="entry name" value="REGULATORY PROTEIN YEIL"/>
    <property type="match status" value="1"/>
</dbReference>
<evidence type="ECO:0000256" key="2">
    <source>
        <dbReference type="ARBA" id="ARBA00023125"/>
    </source>
</evidence>
<protein>
    <submittedName>
        <fullName evidence="6">cAMP-binding domain of CRP or a regulatory subunit of cAMP-dependent protein kinases</fullName>
    </submittedName>
</protein>
<feature type="domain" description="Cyclic nucleotide-binding" evidence="4">
    <location>
        <begin position="16"/>
        <end position="100"/>
    </location>
</feature>
<dbReference type="InterPro" id="IPR050397">
    <property type="entry name" value="Env_Response_Regulators"/>
</dbReference>
<reference evidence="7" key="1">
    <citation type="submission" date="2016-10" db="EMBL/GenBank/DDBJ databases">
        <authorList>
            <person name="Varghese N."/>
            <person name="Submissions S."/>
        </authorList>
    </citation>
    <scope>NUCLEOTIDE SEQUENCE [LARGE SCALE GENOMIC DNA]</scope>
    <source>
        <strain evidence="7">DSM 25575</strain>
    </source>
</reference>
<dbReference type="RefSeq" id="WP_090024876.1">
    <property type="nucleotide sequence ID" value="NZ_FOVD01000003.1"/>
</dbReference>
<evidence type="ECO:0000256" key="3">
    <source>
        <dbReference type="ARBA" id="ARBA00023163"/>
    </source>
</evidence>
<keyword evidence="7" id="KW-1185">Reference proteome</keyword>
<dbReference type="GO" id="GO:0003700">
    <property type="term" value="F:DNA-binding transcription factor activity"/>
    <property type="evidence" value="ECO:0007669"/>
    <property type="project" value="TreeGrafter"/>
</dbReference>
<dbReference type="Gene3D" id="1.10.10.10">
    <property type="entry name" value="Winged helix-like DNA-binding domain superfamily/Winged helix DNA-binding domain"/>
    <property type="match status" value="1"/>
</dbReference>
<dbReference type="EMBL" id="FOVD01000003">
    <property type="protein sequence ID" value="SFN41417.1"/>
    <property type="molecule type" value="Genomic_DNA"/>
</dbReference>
<keyword evidence="6" id="KW-0418">Kinase</keyword>
<dbReference type="CDD" id="cd00038">
    <property type="entry name" value="CAP_ED"/>
    <property type="match status" value="1"/>
</dbReference>
<dbReference type="Proteomes" id="UP000198769">
    <property type="component" value="Unassembled WGS sequence"/>
</dbReference>
<dbReference type="Gene3D" id="2.60.120.10">
    <property type="entry name" value="Jelly Rolls"/>
    <property type="match status" value="1"/>
</dbReference>
<keyword evidence="2" id="KW-0238">DNA-binding</keyword>
<dbReference type="PANTHER" id="PTHR24567">
    <property type="entry name" value="CRP FAMILY TRANSCRIPTIONAL REGULATORY PROTEIN"/>
    <property type="match status" value="1"/>
</dbReference>
<keyword evidence="1" id="KW-0805">Transcription regulation</keyword>
<feature type="domain" description="HTH crp-type" evidence="5">
    <location>
        <begin position="131"/>
        <end position="198"/>
    </location>
</feature>
<dbReference type="SUPFAM" id="SSF46785">
    <property type="entry name" value="Winged helix' DNA-binding domain"/>
    <property type="match status" value="1"/>
</dbReference>
<evidence type="ECO:0000256" key="1">
    <source>
        <dbReference type="ARBA" id="ARBA00023015"/>
    </source>
</evidence>
<dbReference type="Pfam" id="PF13545">
    <property type="entry name" value="HTH_Crp_2"/>
    <property type="match status" value="1"/>
</dbReference>
<dbReference type="Pfam" id="PF00027">
    <property type="entry name" value="cNMP_binding"/>
    <property type="match status" value="1"/>
</dbReference>
<evidence type="ECO:0000259" key="5">
    <source>
        <dbReference type="PROSITE" id="PS51063"/>
    </source>
</evidence>
<dbReference type="SUPFAM" id="SSF51206">
    <property type="entry name" value="cAMP-binding domain-like"/>
    <property type="match status" value="1"/>
</dbReference>
<evidence type="ECO:0000313" key="7">
    <source>
        <dbReference type="Proteomes" id="UP000198769"/>
    </source>
</evidence>
<dbReference type="InterPro" id="IPR000595">
    <property type="entry name" value="cNMP-bd_dom"/>
</dbReference>
<gene>
    <name evidence="6" type="ORF">SAMN05421594_2681</name>
</gene>
<evidence type="ECO:0000313" key="6">
    <source>
        <dbReference type="EMBL" id="SFN41417.1"/>
    </source>
</evidence>
<dbReference type="GO" id="GO:0016301">
    <property type="term" value="F:kinase activity"/>
    <property type="evidence" value="ECO:0007669"/>
    <property type="project" value="UniProtKB-KW"/>
</dbReference>
<keyword evidence="3" id="KW-0804">Transcription</keyword>
<dbReference type="InterPro" id="IPR036390">
    <property type="entry name" value="WH_DNA-bd_sf"/>
</dbReference>
<name>A0A1I4YTY8_CHROL</name>
<dbReference type="InterPro" id="IPR012318">
    <property type="entry name" value="HTH_CRP"/>
</dbReference>
<dbReference type="SMART" id="SM00100">
    <property type="entry name" value="cNMP"/>
    <property type="match status" value="1"/>
</dbReference>
<keyword evidence="6" id="KW-0808">Transferase</keyword>